<feature type="domain" description="Rhamnogalacturonase A/B/Epimerase-like pectate lyase" evidence="2">
    <location>
        <begin position="420"/>
        <end position="478"/>
    </location>
</feature>
<accession>A0A6A6HAG3</accession>
<evidence type="ECO:0000256" key="1">
    <source>
        <dbReference type="SAM" id="SignalP"/>
    </source>
</evidence>
<proteinExistence type="predicted"/>
<reference evidence="3" key="1">
    <citation type="journal article" date="2020" name="Stud. Mycol.">
        <title>101 Dothideomycetes genomes: a test case for predicting lifestyles and emergence of pathogens.</title>
        <authorList>
            <person name="Haridas S."/>
            <person name="Albert R."/>
            <person name="Binder M."/>
            <person name="Bloem J."/>
            <person name="Labutti K."/>
            <person name="Salamov A."/>
            <person name="Andreopoulos B."/>
            <person name="Baker S."/>
            <person name="Barry K."/>
            <person name="Bills G."/>
            <person name="Bluhm B."/>
            <person name="Cannon C."/>
            <person name="Castanera R."/>
            <person name="Culley D."/>
            <person name="Daum C."/>
            <person name="Ezra D."/>
            <person name="Gonzalez J."/>
            <person name="Henrissat B."/>
            <person name="Kuo A."/>
            <person name="Liang C."/>
            <person name="Lipzen A."/>
            <person name="Lutzoni F."/>
            <person name="Magnuson J."/>
            <person name="Mondo S."/>
            <person name="Nolan M."/>
            <person name="Ohm R."/>
            <person name="Pangilinan J."/>
            <person name="Park H.-J."/>
            <person name="Ramirez L."/>
            <person name="Alfaro M."/>
            <person name="Sun H."/>
            <person name="Tritt A."/>
            <person name="Yoshinaga Y."/>
            <person name="Zwiers L.-H."/>
            <person name="Turgeon B."/>
            <person name="Goodwin S."/>
            <person name="Spatafora J."/>
            <person name="Crous P."/>
            <person name="Grigoriev I."/>
        </authorList>
    </citation>
    <scope>NUCLEOTIDE SEQUENCE</scope>
    <source>
        <strain evidence="3">Tuck. ex Michener</strain>
    </source>
</reference>
<dbReference type="InterPro" id="IPR012334">
    <property type="entry name" value="Pectin_lyas_fold"/>
</dbReference>
<dbReference type="PANTHER" id="PTHR33928">
    <property type="entry name" value="POLYGALACTURONASE QRT3"/>
    <property type="match status" value="1"/>
</dbReference>
<dbReference type="SUPFAM" id="SSF51126">
    <property type="entry name" value="Pectin lyase-like"/>
    <property type="match status" value="2"/>
</dbReference>
<dbReference type="InterPro" id="IPR039279">
    <property type="entry name" value="QRT3-like"/>
</dbReference>
<dbReference type="Gene3D" id="2.160.20.10">
    <property type="entry name" value="Single-stranded right-handed beta-helix, Pectin lyase-like"/>
    <property type="match status" value="2"/>
</dbReference>
<evidence type="ECO:0000313" key="4">
    <source>
        <dbReference type="Proteomes" id="UP000800092"/>
    </source>
</evidence>
<keyword evidence="3" id="KW-0378">Hydrolase</keyword>
<dbReference type="InterPro" id="IPR024535">
    <property type="entry name" value="RHGA/B-epi-like_pectate_lyase"/>
</dbReference>
<dbReference type="PANTHER" id="PTHR33928:SF2">
    <property type="entry name" value="PECTATE LYASE SUPERFAMILY PROTEIN DOMAIN-CONTAINING PROTEIN-RELATED"/>
    <property type="match status" value="1"/>
</dbReference>
<sequence length="791" mass="85773">MIAFLAPSALSLSRLAVLVHLLAIPSTSSFWFANIKRQGKIPYGNSNTSYNIFRNVKDYGAIGDGVTDDTIAINNAISDGNRCGLGCDSSTTSPAIVYFPAGTYAVSTPIIMYYMTQMVGDPTHMPTLLALPNFQGIGVLDADRYLPYGINWYTNQNNFYRQVRNFVIDITRVDLGYAHGIHWQVAQATSLQNIVFNMRTDGQDDGTNKQEGIFMDNGSGGLLEDLVFNGGGICAFFGNQQFTTRNLTFNNCATAVFQNWGWVWAYKSFTFNNCQIGIDITQGGSVVTAGSVILQDSVFNNVQTGILTTFSTNSTPVSGGTTVVDNVDFTGASVAIAFPNGTTILPGGSHVQSWVQGRVYSAFYAQEQVGNLTCYLPQANSARIQQTVGPPPKPLALLTANGTIVERGKPQYEDVELSAFISVKDHNAKGDGVTDDTAAIQAIFDNAQPGQIIYFDHGAYVISSTVNVPKDIKIQGEIWPMIMALGSSPAFSDPNNPQPVFRIGQPGDVGTIEITELVFETLGPAPGAILTEWNLAGTTPGAAAMWDTHWRIGGSAGTNLQSDRCTKAPGVIHGANSTCIGAFLLLHVAQTGSVLMANNWGWVADHELDLQDHDQIDIYNGRGALIESEGGGVWMYGTSFEHSMLYNYQIANAKNVYMGVIQSETAYMQNNPNALTPSTPSSSFSDPDFGWCSPVVYTCPKTWGLRIYNSTYIFNYGAGLYSFFNNYDQGCLLTESCQEFMVSVEESEAVYLYALSTKAATTMLSIDEVAIVPESENEDSFCQTVAIFEYP</sequence>
<feature type="signal peptide" evidence="1">
    <location>
        <begin position="1"/>
        <end position="29"/>
    </location>
</feature>
<evidence type="ECO:0000313" key="3">
    <source>
        <dbReference type="EMBL" id="KAF2235022.1"/>
    </source>
</evidence>
<dbReference type="FunFam" id="2.160.20.10:FF:000049">
    <property type="entry name" value="Putative exo-beta-1,3-glucanase"/>
    <property type="match status" value="1"/>
</dbReference>
<name>A0A6A6HAG3_VIRVR</name>
<evidence type="ECO:0000259" key="2">
    <source>
        <dbReference type="Pfam" id="PF12708"/>
    </source>
</evidence>
<keyword evidence="1" id="KW-0732">Signal</keyword>
<organism evidence="3 4">
    <name type="scientific">Viridothelium virens</name>
    <name type="common">Speckled blister lichen</name>
    <name type="synonym">Trypethelium virens</name>
    <dbReference type="NCBI Taxonomy" id="1048519"/>
    <lineage>
        <taxon>Eukaryota</taxon>
        <taxon>Fungi</taxon>
        <taxon>Dikarya</taxon>
        <taxon>Ascomycota</taxon>
        <taxon>Pezizomycotina</taxon>
        <taxon>Dothideomycetes</taxon>
        <taxon>Dothideomycetes incertae sedis</taxon>
        <taxon>Trypetheliales</taxon>
        <taxon>Trypetheliaceae</taxon>
        <taxon>Viridothelium</taxon>
    </lineage>
</organism>
<feature type="domain" description="Rhamnogalacturonase A/B/Epimerase-like pectate lyase" evidence="2">
    <location>
        <begin position="53"/>
        <end position="279"/>
    </location>
</feature>
<dbReference type="Pfam" id="PF12708">
    <property type="entry name" value="Pect-lyase_RHGA_epim"/>
    <property type="match status" value="2"/>
</dbReference>
<keyword evidence="4" id="KW-1185">Reference proteome</keyword>
<dbReference type="InterPro" id="IPR011050">
    <property type="entry name" value="Pectin_lyase_fold/virulence"/>
</dbReference>
<dbReference type="CDD" id="cd23668">
    <property type="entry name" value="GH55_beta13glucanase-like"/>
    <property type="match status" value="1"/>
</dbReference>
<dbReference type="GO" id="GO:0004650">
    <property type="term" value="F:polygalacturonase activity"/>
    <property type="evidence" value="ECO:0007669"/>
    <property type="project" value="InterPro"/>
</dbReference>
<gene>
    <name evidence="3" type="ORF">EV356DRAFT_559097</name>
</gene>
<protein>
    <submittedName>
        <fullName evidence="3">Glycoside hydrolase family 55 protein</fullName>
    </submittedName>
</protein>
<dbReference type="AlphaFoldDB" id="A0A6A6HAG3"/>
<dbReference type="EMBL" id="ML991794">
    <property type="protein sequence ID" value="KAF2235022.1"/>
    <property type="molecule type" value="Genomic_DNA"/>
</dbReference>
<dbReference type="OrthoDB" id="1046782at2759"/>
<feature type="chain" id="PRO_5025689777" evidence="1">
    <location>
        <begin position="30"/>
        <end position="791"/>
    </location>
</feature>
<dbReference type="Proteomes" id="UP000800092">
    <property type="component" value="Unassembled WGS sequence"/>
</dbReference>